<dbReference type="PANTHER" id="PTHR43065">
    <property type="entry name" value="SENSOR HISTIDINE KINASE"/>
    <property type="match status" value="1"/>
</dbReference>
<dbReference type="InterPro" id="IPR003661">
    <property type="entry name" value="HisK_dim/P_dom"/>
</dbReference>
<organism evidence="5 6">
    <name type="scientific">Vibrio coralliilyticus</name>
    <dbReference type="NCBI Taxonomy" id="190893"/>
    <lineage>
        <taxon>Bacteria</taxon>
        <taxon>Pseudomonadati</taxon>
        <taxon>Pseudomonadota</taxon>
        <taxon>Gammaproteobacteria</taxon>
        <taxon>Vibrionales</taxon>
        <taxon>Vibrionaceae</taxon>
        <taxon>Vibrio</taxon>
    </lineage>
</organism>
<dbReference type="InterPro" id="IPR036890">
    <property type="entry name" value="HATPase_C_sf"/>
</dbReference>
<keyword evidence="3" id="KW-0597">Phosphoprotein</keyword>
<evidence type="ECO:0000313" key="5">
    <source>
        <dbReference type="EMBL" id="AIW22756.1"/>
    </source>
</evidence>
<dbReference type="AlphaFoldDB" id="A0AAN0SIQ1"/>
<dbReference type="CDD" id="cd00082">
    <property type="entry name" value="HisKA"/>
    <property type="match status" value="1"/>
</dbReference>
<dbReference type="Gene3D" id="1.10.287.130">
    <property type="match status" value="1"/>
</dbReference>
<evidence type="ECO:0000256" key="1">
    <source>
        <dbReference type="ARBA" id="ARBA00000085"/>
    </source>
</evidence>
<dbReference type="PROSITE" id="PS50109">
    <property type="entry name" value="HIS_KIN"/>
    <property type="match status" value="1"/>
</dbReference>
<dbReference type="KEGG" id="vct:JV59_25785"/>
<dbReference type="InterPro" id="IPR004358">
    <property type="entry name" value="Sig_transdc_His_kin-like_C"/>
</dbReference>
<keyword evidence="5" id="KW-0614">Plasmid</keyword>
<dbReference type="InterPro" id="IPR036097">
    <property type="entry name" value="HisK_dim/P_sf"/>
</dbReference>
<keyword evidence="5" id="KW-0808">Transferase</keyword>
<dbReference type="PANTHER" id="PTHR43065:SF50">
    <property type="entry name" value="HISTIDINE KINASE"/>
    <property type="match status" value="1"/>
</dbReference>
<keyword evidence="5" id="KW-0418">Kinase</keyword>
<evidence type="ECO:0000313" key="6">
    <source>
        <dbReference type="Proteomes" id="UP000030081"/>
    </source>
</evidence>
<dbReference type="InterPro" id="IPR003594">
    <property type="entry name" value="HATPase_dom"/>
</dbReference>
<name>A0AAN0SIQ1_9VIBR</name>
<keyword evidence="6" id="KW-1185">Reference proteome</keyword>
<proteinExistence type="predicted"/>
<evidence type="ECO:0000256" key="3">
    <source>
        <dbReference type="ARBA" id="ARBA00022553"/>
    </source>
</evidence>
<dbReference type="EMBL" id="CP009620">
    <property type="protein sequence ID" value="AIW22756.1"/>
    <property type="molecule type" value="Genomic_DNA"/>
</dbReference>
<evidence type="ECO:0000259" key="4">
    <source>
        <dbReference type="PROSITE" id="PS50109"/>
    </source>
</evidence>
<dbReference type="SMART" id="SM00387">
    <property type="entry name" value="HATPase_c"/>
    <property type="match status" value="1"/>
</dbReference>
<dbReference type="SUPFAM" id="SSF47384">
    <property type="entry name" value="Homodimeric domain of signal transducing histidine kinase"/>
    <property type="match status" value="1"/>
</dbReference>
<dbReference type="PRINTS" id="PR00344">
    <property type="entry name" value="BCTRLSENSOR"/>
</dbReference>
<dbReference type="RefSeq" id="WP_040122633.1">
    <property type="nucleotide sequence ID" value="NZ_CM004384.1"/>
</dbReference>
<geneLocation type="plasmid" evidence="5 6">
    <name>p319</name>
</geneLocation>
<dbReference type="SUPFAM" id="SSF55874">
    <property type="entry name" value="ATPase domain of HSP90 chaperone/DNA topoisomerase II/histidine kinase"/>
    <property type="match status" value="1"/>
</dbReference>
<reference evidence="5 6" key="1">
    <citation type="submission" date="2014-10" db="EMBL/GenBank/DDBJ databases">
        <title>The Complete Genome Sequence for the Shellfish Pathogen Vibrio coralliilyticus RE98 Isolated from a Shellfish Hatchery.</title>
        <authorList>
            <person name="Richards G.P."/>
            <person name="Bono J.L."/>
            <person name="Watson M.A."/>
            <person name="Needleman D.S."/>
        </authorList>
    </citation>
    <scope>NUCLEOTIDE SEQUENCE [LARGE SCALE GENOMIC DNA]</scope>
    <source>
        <strain evidence="5 6">RE98</strain>
        <plasmid evidence="5 6">p319</plasmid>
    </source>
</reference>
<dbReference type="InterPro" id="IPR005467">
    <property type="entry name" value="His_kinase_dom"/>
</dbReference>
<dbReference type="Pfam" id="PF02518">
    <property type="entry name" value="HATPase_c"/>
    <property type="match status" value="1"/>
</dbReference>
<dbReference type="EC" id="2.7.13.3" evidence="2"/>
<accession>A0AAN0SIQ1</accession>
<dbReference type="Gene3D" id="3.30.565.10">
    <property type="entry name" value="Histidine kinase-like ATPase, C-terminal domain"/>
    <property type="match status" value="1"/>
</dbReference>
<dbReference type="GO" id="GO:0000155">
    <property type="term" value="F:phosphorelay sensor kinase activity"/>
    <property type="evidence" value="ECO:0007669"/>
    <property type="project" value="InterPro"/>
</dbReference>
<feature type="domain" description="Histidine kinase" evidence="4">
    <location>
        <begin position="68"/>
        <end position="314"/>
    </location>
</feature>
<comment type="catalytic activity">
    <reaction evidence="1">
        <text>ATP + protein L-histidine = ADP + protein N-phospho-L-histidine.</text>
        <dbReference type="EC" id="2.7.13.3"/>
    </reaction>
</comment>
<gene>
    <name evidence="5" type="ORF">IX92_27260</name>
</gene>
<dbReference type="Proteomes" id="UP000030081">
    <property type="component" value="Plasmid p319"/>
</dbReference>
<sequence>MSGGVNYQRAYERERLARTEAERLLADKTRDLYDNVIVLEKTLEELKVSQKQLIQAAKMASIGQLAAGVAHEINNPVGFSMSNVQTLSEYLSHIFQLDQWMMTQAALPDDLKHQYEQQRQALAMDELKDDTQALIDETLGGLDRVRNIVSSLKQVTHAGGNSRELCDINRCIDESLKVVWNEIKYKMEVAKHLLPELPSVQADGQSIQQILINMFINAAHACEDKGTLTVSTQTQVYKGVQGILIKVKDDGAGMSDEVKEKIFDPFYTTKKVGEGTGLGLSVTHNLVEKHGGHISVNSKVGVGTCFGIFLPLGQRASEEGLSA</sequence>
<evidence type="ECO:0000256" key="2">
    <source>
        <dbReference type="ARBA" id="ARBA00012438"/>
    </source>
</evidence>
<dbReference type="KEGG" id="vcy:IX92_27260"/>
<protein>
    <recommendedName>
        <fullName evidence="2">histidine kinase</fullName>
        <ecNumber evidence="2">2.7.13.3</ecNumber>
    </recommendedName>
</protein>